<evidence type="ECO:0000313" key="11">
    <source>
        <dbReference type="EMBL" id="TCK98538.1"/>
    </source>
</evidence>
<reference evidence="11 12" key="1">
    <citation type="submission" date="2019-03" db="EMBL/GenBank/DDBJ databases">
        <title>Genomic Encyclopedia of Type Strains, Phase IV (KMG-IV): sequencing the most valuable type-strain genomes for metagenomic binning, comparative biology and taxonomic classification.</title>
        <authorList>
            <person name="Goeker M."/>
        </authorList>
    </citation>
    <scope>NUCLEOTIDE SEQUENCE [LARGE SCALE GENOMIC DNA]</scope>
    <source>
        <strain evidence="11 12">DSM 24176</strain>
    </source>
</reference>
<keyword evidence="7 10" id="KW-1133">Transmembrane helix</keyword>
<keyword evidence="9 10" id="KW-0472">Membrane</keyword>
<comment type="caution">
    <text evidence="10">Lacks conserved residue(s) required for the propagation of feature annotation.</text>
</comment>
<keyword evidence="6 10" id="KW-0653">Protein transport</keyword>
<organism evidence="11 12">
    <name type="scientific">Natranaerovirga hydrolytica</name>
    <dbReference type="NCBI Taxonomy" id="680378"/>
    <lineage>
        <taxon>Bacteria</taxon>
        <taxon>Bacillati</taxon>
        <taxon>Bacillota</taxon>
        <taxon>Clostridia</taxon>
        <taxon>Lachnospirales</taxon>
        <taxon>Natranaerovirgaceae</taxon>
        <taxon>Natranaerovirga</taxon>
    </lineage>
</organism>
<sequence>MVEFVKVLFLIVCVSLIGIVLMQKGKAAGLSGAFGGSATGDNYWGKNKSRSLEGNLEKITKILAALFFILALIISII</sequence>
<comment type="subcellular location">
    <subcellularLocation>
        <location evidence="1 10">Cell membrane</location>
        <topology evidence="1 10">Multi-pass membrane protein</topology>
    </subcellularLocation>
</comment>
<keyword evidence="8 10" id="KW-0811">Translocation</keyword>
<protein>
    <recommendedName>
        <fullName evidence="10">Protein-export membrane protein SecG</fullName>
    </recommendedName>
</protein>
<gene>
    <name evidence="11" type="ORF">EDC19_0968</name>
</gene>
<dbReference type="RefSeq" id="WP_132281309.1">
    <property type="nucleotide sequence ID" value="NZ_SMGQ01000011.1"/>
</dbReference>
<dbReference type="GO" id="GO:0009306">
    <property type="term" value="P:protein secretion"/>
    <property type="evidence" value="ECO:0007669"/>
    <property type="project" value="UniProtKB-UniRule"/>
</dbReference>
<keyword evidence="4 10" id="KW-1003">Cell membrane</keyword>
<evidence type="ECO:0000256" key="4">
    <source>
        <dbReference type="ARBA" id="ARBA00022475"/>
    </source>
</evidence>
<dbReference type="NCBIfam" id="TIGR00810">
    <property type="entry name" value="secG"/>
    <property type="match status" value="1"/>
</dbReference>
<dbReference type="PANTHER" id="PTHR34182">
    <property type="entry name" value="PROTEIN-EXPORT MEMBRANE PROTEIN SECG"/>
    <property type="match status" value="1"/>
</dbReference>
<dbReference type="PANTHER" id="PTHR34182:SF1">
    <property type="entry name" value="PROTEIN-EXPORT MEMBRANE PROTEIN SECG"/>
    <property type="match status" value="1"/>
</dbReference>
<keyword evidence="12" id="KW-1185">Reference proteome</keyword>
<dbReference type="GO" id="GO:0065002">
    <property type="term" value="P:intracellular protein transmembrane transport"/>
    <property type="evidence" value="ECO:0007669"/>
    <property type="project" value="TreeGrafter"/>
</dbReference>
<dbReference type="GO" id="GO:0015450">
    <property type="term" value="F:protein-transporting ATPase activity"/>
    <property type="evidence" value="ECO:0007669"/>
    <property type="project" value="UniProtKB-UniRule"/>
</dbReference>
<dbReference type="Pfam" id="PF03840">
    <property type="entry name" value="SecG"/>
    <property type="match status" value="1"/>
</dbReference>
<dbReference type="GO" id="GO:0043952">
    <property type="term" value="P:protein transport by the Sec complex"/>
    <property type="evidence" value="ECO:0007669"/>
    <property type="project" value="TreeGrafter"/>
</dbReference>
<dbReference type="AlphaFoldDB" id="A0A4R1MYZ2"/>
<dbReference type="EMBL" id="SMGQ01000011">
    <property type="protein sequence ID" value="TCK98538.1"/>
    <property type="molecule type" value="Genomic_DNA"/>
</dbReference>
<dbReference type="GO" id="GO:0005886">
    <property type="term" value="C:plasma membrane"/>
    <property type="evidence" value="ECO:0007669"/>
    <property type="project" value="UniProtKB-SubCell"/>
</dbReference>
<keyword evidence="3 10" id="KW-0813">Transport</keyword>
<comment type="function">
    <text evidence="10">Involved in protein export. Participates in an early event of protein translocation.</text>
</comment>
<dbReference type="Proteomes" id="UP000294545">
    <property type="component" value="Unassembled WGS sequence"/>
</dbReference>
<evidence type="ECO:0000256" key="7">
    <source>
        <dbReference type="ARBA" id="ARBA00022989"/>
    </source>
</evidence>
<proteinExistence type="inferred from homology"/>
<accession>A0A4R1MYZ2</accession>
<dbReference type="InterPro" id="IPR004692">
    <property type="entry name" value="SecG"/>
</dbReference>
<evidence type="ECO:0000256" key="3">
    <source>
        <dbReference type="ARBA" id="ARBA00022448"/>
    </source>
</evidence>
<comment type="caution">
    <text evidence="11">The sequence shown here is derived from an EMBL/GenBank/DDBJ whole genome shotgun (WGS) entry which is preliminary data.</text>
</comment>
<evidence type="ECO:0000256" key="2">
    <source>
        <dbReference type="ARBA" id="ARBA00008445"/>
    </source>
</evidence>
<name>A0A4R1MYZ2_9FIRM</name>
<evidence type="ECO:0000256" key="10">
    <source>
        <dbReference type="RuleBase" id="RU365087"/>
    </source>
</evidence>
<evidence type="ECO:0000256" key="6">
    <source>
        <dbReference type="ARBA" id="ARBA00022927"/>
    </source>
</evidence>
<dbReference type="PRINTS" id="PR01651">
    <property type="entry name" value="SECGEXPORT"/>
</dbReference>
<evidence type="ECO:0000313" key="12">
    <source>
        <dbReference type="Proteomes" id="UP000294545"/>
    </source>
</evidence>
<evidence type="ECO:0000256" key="1">
    <source>
        <dbReference type="ARBA" id="ARBA00004651"/>
    </source>
</evidence>
<keyword evidence="5 10" id="KW-0812">Transmembrane</keyword>
<comment type="similarity">
    <text evidence="2 10">Belongs to the SecG family.</text>
</comment>
<evidence type="ECO:0000256" key="8">
    <source>
        <dbReference type="ARBA" id="ARBA00023010"/>
    </source>
</evidence>
<evidence type="ECO:0000256" key="5">
    <source>
        <dbReference type="ARBA" id="ARBA00022692"/>
    </source>
</evidence>
<feature type="transmembrane region" description="Helical" evidence="10">
    <location>
        <begin position="59"/>
        <end position="76"/>
    </location>
</feature>
<evidence type="ECO:0000256" key="9">
    <source>
        <dbReference type="ARBA" id="ARBA00023136"/>
    </source>
</evidence>